<proteinExistence type="predicted"/>
<dbReference type="Proteomes" id="UP000186465">
    <property type="component" value="Unassembled WGS sequence"/>
</dbReference>
<gene>
    <name evidence="2" type="ORF">BM477_07810</name>
</gene>
<reference evidence="3" key="1">
    <citation type="submission" date="2016-11" db="EMBL/GenBank/DDBJ databases">
        <title>Actinomyces gypaetusis sp. nov. isolated from Gypaetus barbatus in Qinghai Tibet Plateau China.</title>
        <authorList>
            <person name="Meng X."/>
        </authorList>
    </citation>
    <scope>NUCLEOTIDE SEQUENCE [LARGE SCALE GENOMIC DNA]</scope>
    <source>
        <strain evidence="3">DSM 15383</strain>
    </source>
</reference>
<keyword evidence="3" id="KW-1185">Reference proteome</keyword>
<keyword evidence="1" id="KW-0472">Membrane</keyword>
<evidence type="ECO:0000256" key="1">
    <source>
        <dbReference type="SAM" id="Phobius"/>
    </source>
</evidence>
<dbReference type="RefSeq" id="WP_075362139.1">
    <property type="nucleotide sequence ID" value="NZ_MPDM01000011.1"/>
</dbReference>
<dbReference type="STRING" id="156892.BM477_07810"/>
<evidence type="ECO:0000313" key="2">
    <source>
        <dbReference type="EMBL" id="OKL45902.1"/>
    </source>
</evidence>
<keyword evidence="1" id="KW-1133">Transmembrane helix</keyword>
<keyword evidence="1" id="KW-0812">Transmembrane</keyword>
<accession>A0A1Q5PJ76</accession>
<evidence type="ECO:0000313" key="3">
    <source>
        <dbReference type="Proteomes" id="UP000186465"/>
    </source>
</evidence>
<comment type="caution">
    <text evidence="2">The sequence shown here is derived from an EMBL/GenBank/DDBJ whole genome shotgun (WGS) entry which is preliminary data.</text>
</comment>
<sequence length="92" mass="10743">MPDIYPYLEQALSHLQTHFYYVLLGAGLLIMIGAIRDWAWATDFSAWKMRITREFIAETNGREGLHQFERWMSFAAGMLLTISGGIYYWYLG</sequence>
<organism evidence="2 3">
    <name type="scientific">Boudabousia marimammalium</name>
    <dbReference type="NCBI Taxonomy" id="156892"/>
    <lineage>
        <taxon>Bacteria</taxon>
        <taxon>Bacillati</taxon>
        <taxon>Actinomycetota</taxon>
        <taxon>Actinomycetes</taxon>
        <taxon>Actinomycetales</taxon>
        <taxon>Actinomycetaceae</taxon>
        <taxon>Boudabousia</taxon>
    </lineage>
</organism>
<dbReference type="EMBL" id="MPDM01000011">
    <property type="protein sequence ID" value="OKL45902.1"/>
    <property type="molecule type" value="Genomic_DNA"/>
</dbReference>
<feature type="transmembrane region" description="Helical" evidence="1">
    <location>
        <begin position="71"/>
        <end position="90"/>
    </location>
</feature>
<protein>
    <submittedName>
        <fullName evidence="2">Uncharacterized protein</fullName>
    </submittedName>
</protein>
<name>A0A1Q5PJ76_9ACTO</name>
<feature type="transmembrane region" description="Helical" evidence="1">
    <location>
        <begin position="20"/>
        <end position="40"/>
    </location>
</feature>
<dbReference type="AlphaFoldDB" id="A0A1Q5PJ76"/>